<feature type="transmembrane region" description="Helical" evidence="1">
    <location>
        <begin position="162"/>
        <end position="183"/>
    </location>
</feature>
<evidence type="ECO:0000313" key="3">
    <source>
        <dbReference type="EMBL" id="SFL89493.1"/>
    </source>
</evidence>
<dbReference type="InterPro" id="IPR005625">
    <property type="entry name" value="PepSY-ass_TM"/>
</dbReference>
<sequence length="368" mass="39945">MSRSDTAVAAPRRAAAQPRSRRLHRWLAYVFAAFFIVQGLSGSLLVLADPLDDWLNPELTVAPAARKPLVEMADALQRRHPDVQGLGLTRIDQAGRLVTGFWPTPDPLIPSENRYWLARMHPASGAELSVMPYGGWSFQRHDLIGLFYALHTSLTLGAIGKLLQMVSAGFLLLLLASGLANIVNRRRALRHKAPSAVVDHPPARLHRRLGALSALVLAILLASGIALQFETLLDPAYGYRSAPAQGRRQISLRQAWSAAHARYPAADTRLIMSPFVPGGVFRIGLVVPDGQGAGKEVELFVDAYSGAVQRERRSDEGGLAARLPRVFESLHGGKVLGVAGQALAFVAGLLPLAFLFTGLALGRRRRRN</sequence>
<name>A0A1I4LF97_9BURK</name>
<organism evidence="3 4">
    <name type="scientific">Rugamonas rubra</name>
    <dbReference type="NCBI Taxonomy" id="758825"/>
    <lineage>
        <taxon>Bacteria</taxon>
        <taxon>Pseudomonadati</taxon>
        <taxon>Pseudomonadota</taxon>
        <taxon>Betaproteobacteria</taxon>
        <taxon>Burkholderiales</taxon>
        <taxon>Oxalobacteraceae</taxon>
        <taxon>Telluria group</taxon>
        <taxon>Rugamonas</taxon>
    </lineage>
</organism>
<keyword evidence="1" id="KW-1133">Transmembrane helix</keyword>
<dbReference type="Pfam" id="PF03413">
    <property type="entry name" value="PepSY"/>
    <property type="match status" value="1"/>
</dbReference>
<keyword evidence="1" id="KW-0812">Transmembrane</keyword>
<dbReference type="Pfam" id="PF03929">
    <property type="entry name" value="PepSY_TM"/>
    <property type="match status" value="1"/>
</dbReference>
<dbReference type="RefSeq" id="WP_174900472.1">
    <property type="nucleotide sequence ID" value="NZ_FOTW01000009.1"/>
</dbReference>
<dbReference type="EMBL" id="FOTW01000009">
    <property type="protein sequence ID" value="SFL89493.1"/>
    <property type="molecule type" value="Genomic_DNA"/>
</dbReference>
<dbReference type="Proteomes" id="UP000199470">
    <property type="component" value="Unassembled WGS sequence"/>
</dbReference>
<keyword evidence="1" id="KW-0472">Membrane</keyword>
<reference evidence="3 4" key="1">
    <citation type="submission" date="2016-10" db="EMBL/GenBank/DDBJ databases">
        <authorList>
            <person name="de Groot N.N."/>
        </authorList>
    </citation>
    <scope>NUCLEOTIDE SEQUENCE [LARGE SCALE GENOMIC DNA]</scope>
    <source>
        <strain evidence="3 4">ATCC 43154</strain>
    </source>
</reference>
<dbReference type="InterPro" id="IPR025711">
    <property type="entry name" value="PepSY"/>
</dbReference>
<proteinExistence type="predicted"/>
<accession>A0A1I4LF97</accession>
<keyword evidence="4" id="KW-1185">Reference proteome</keyword>
<evidence type="ECO:0000256" key="1">
    <source>
        <dbReference type="SAM" id="Phobius"/>
    </source>
</evidence>
<evidence type="ECO:0000313" key="4">
    <source>
        <dbReference type="Proteomes" id="UP000199470"/>
    </source>
</evidence>
<evidence type="ECO:0000259" key="2">
    <source>
        <dbReference type="Pfam" id="PF03413"/>
    </source>
</evidence>
<dbReference type="STRING" id="758825.SAMN02982985_01916"/>
<gene>
    <name evidence="3" type="ORF">SAMN02982985_01916</name>
</gene>
<dbReference type="AlphaFoldDB" id="A0A1I4LF97"/>
<dbReference type="PANTHER" id="PTHR34219">
    <property type="entry name" value="IRON-REGULATED INNER MEMBRANE PROTEIN-RELATED"/>
    <property type="match status" value="1"/>
</dbReference>
<feature type="transmembrane region" description="Helical" evidence="1">
    <location>
        <begin position="26"/>
        <end position="48"/>
    </location>
</feature>
<feature type="transmembrane region" description="Helical" evidence="1">
    <location>
        <begin position="342"/>
        <end position="362"/>
    </location>
</feature>
<feature type="transmembrane region" description="Helical" evidence="1">
    <location>
        <begin position="209"/>
        <end position="229"/>
    </location>
</feature>
<protein>
    <submittedName>
        <fullName evidence="3">Uncharacterized iron-regulated membrane protein</fullName>
    </submittedName>
</protein>
<feature type="domain" description="PepSY" evidence="2">
    <location>
        <begin position="250"/>
        <end position="311"/>
    </location>
</feature>